<name>A0A8H4LY23_9HYPO</name>
<proteinExistence type="predicted"/>
<evidence type="ECO:0000313" key="2">
    <source>
        <dbReference type="EMBL" id="KAF4507589.1"/>
    </source>
</evidence>
<dbReference type="EMBL" id="JAAVMX010000005">
    <property type="protein sequence ID" value="KAF4507589.1"/>
    <property type="molecule type" value="Genomic_DNA"/>
</dbReference>
<evidence type="ECO:0000256" key="1">
    <source>
        <dbReference type="SAM" id="MobiDB-lite"/>
    </source>
</evidence>
<dbReference type="AlphaFoldDB" id="A0A8H4LY23"/>
<protein>
    <submittedName>
        <fullName evidence="2">Uncharacterized protein</fullName>
    </submittedName>
</protein>
<dbReference type="OrthoDB" id="5223508at2759"/>
<feature type="compositionally biased region" description="Polar residues" evidence="1">
    <location>
        <begin position="22"/>
        <end position="33"/>
    </location>
</feature>
<comment type="caution">
    <text evidence="2">The sequence shown here is derived from an EMBL/GenBank/DDBJ whole genome shotgun (WGS) entry which is preliminary data.</text>
</comment>
<dbReference type="InterPro" id="IPR058940">
    <property type="entry name" value="mS26_fungi"/>
</dbReference>
<reference evidence="2 3" key="1">
    <citation type="journal article" date="2020" name="Genome Biol. Evol.">
        <title>A new high-quality draft genome assembly of the Chinese cordyceps Ophiocordyceps sinensis.</title>
        <authorList>
            <person name="Shu R."/>
            <person name="Zhang J."/>
            <person name="Meng Q."/>
            <person name="Zhang H."/>
            <person name="Zhou G."/>
            <person name="Li M."/>
            <person name="Wu P."/>
            <person name="Zhao Y."/>
            <person name="Chen C."/>
            <person name="Qin Q."/>
        </authorList>
    </citation>
    <scope>NUCLEOTIDE SEQUENCE [LARGE SCALE GENOMIC DNA]</scope>
    <source>
        <strain evidence="2 3">IOZ07</strain>
    </source>
</reference>
<evidence type="ECO:0000313" key="3">
    <source>
        <dbReference type="Proteomes" id="UP000557566"/>
    </source>
</evidence>
<sequence>MSLSSTGPCVRPALLHLAQASRAFSTTQPTRSDTVPPESPSYIRLSSPPQSEEKRLPRVRGHLPVPREIFPRLEGDRKIRPEYIQRTAPEPINRPEPSNEAQQWKHQMAEIRRNNLKEGLQALWKRRNKSDKMRNHRVSSKFEEHRRAAEAPEREDERLTRTTVLDAILDTKVYPDPDRFSRADRSRTKVLARESAKREARRDALMELYISASNFIVQESELKSEIDRIFHDDYFSMQSRANNRYGTTGNIWGIYGKPPSVANMLEATSSSSTKLMAYYETEYDRSVNRHKKIAENLTGGKMI</sequence>
<dbReference type="CDD" id="cd23703">
    <property type="entry name" value="mS26_PET12"/>
    <property type="match status" value="1"/>
</dbReference>
<accession>A0A8H4LY23</accession>
<keyword evidence="3" id="KW-1185">Reference proteome</keyword>
<gene>
    <name evidence="2" type="ORF">G6O67_004073</name>
</gene>
<feature type="region of interest" description="Disordered" evidence="1">
    <location>
        <begin position="128"/>
        <end position="158"/>
    </location>
</feature>
<organism evidence="2 3">
    <name type="scientific">Ophiocordyceps sinensis</name>
    <dbReference type="NCBI Taxonomy" id="72228"/>
    <lineage>
        <taxon>Eukaryota</taxon>
        <taxon>Fungi</taxon>
        <taxon>Dikarya</taxon>
        <taxon>Ascomycota</taxon>
        <taxon>Pezizomycotina</taxon>
        <taxon>Sordariomycetes</taxon>
        <taxon>Hypocreomycetidae</taxon>
        <taxon>Hypocreales</taxon>
        <taxon>Ophiocordycipitaceae</taxon>
        <taxon>Ophiocordyceps</taxon>
    </lineage>
</organism>
<feature type="compositionally biased region" description="Basic residues" evidence="1">
    <location>
        <begin position="128"/>
        <end position="139"/>
    </location>
</feature>
<dbReference type="Pfam" id="PF26163">
    <property type="entry name" value="mS26"/>
    <property type="match status" value="1"/>
</dbReference>
<feature type="region of interest" description="Disordered" evidence="1">
    <location>
        <begin position="22"/>
        <end position="57"/>
    </location>
</feature>
<feature type="compositionally biased region" description="Basic and acidic residues" evidence="1">
    <location>
        <begin position="140"/>
        <end position="158"/>
    </location>
</feature>
<dbReference type="Proteomes" id="UP000557566">
    <property type="component" value="Unassembled WGS sequence"/>
</dbReference>